<accession>A0ABW2XZ56</accession>
<dbReference type="RefSeq" id="WP_131760378.1">
    <property type="nucleotide sequence ID" value="NZ_CAACUY010000113.1"/>
</dbReference>
<keyword evidence="2" id="KW-1185">Reference proteome</keyword>
<dbReference type="SUPFAM" id="SSF48452">
    <property type="entry name" value="TPR-like"/>
    <property type="match status" value="1"/>
</dbReference>
<sequence length="957" mass="104062">MGEGLPRAADPEAVHTPGSLAAALRALAGARSVRAIEAASRTPGGKARLSKSTVQALFDPATLCRQATLEIYLEVVGIPVGEWDRWFDAWERARTTSGAFGAVRARDASWKLLGVHEPIEMPGTDPNTLPVYVPRDVDGQPGTGVRARLAEAAVSGGFVVLVGGSSTGKTRCLWEAVRAELGQWWLRRPSGADELAGWAADPPPRLVLWLDELQNHLNEGGLTAAAAERLIAGGCVLVGTLWPSYYRPYSATPDAAFGGGPDADPYEDERRTLALARVIRLPERPTPAEWRRARALADGSGDGREGGGDARLREALRHGGYGFPQTIAAAPQLVDRWKDGNAYETAVLTAAVDAVRLGVRTPIPAALLRAAAPGYCSLDERAQAPSDWFEAALAYATQRLNGAIAALTPVAGGTTMGTVAGYRLADYLLEHLLPDRRRYCPPATFWEACLTHLRFDAEPAVWDDLVRLGHGAFDRLRYCYALPLLDHPTLSWDGRRWTRLEGLLDRRTATEELQEWADAGERWAVQQLASRLARQGKVRQAIDLLRKHAVTGGSDVAKMLAEELVFLGGVQQAISVLRAETDTGARLVSGLSSQLADFLAEHGEAQELRYRADAEDVVAAGRLAELLGELCEMQELRDRAAAGSEHARKKLAEVLAEQGEVEEAITIARDLADGEDSFVKREMIGLLDDLLTQKDSVEELRARADAGDRRAVYSLAHWLAEHGQVEEAITVLRDHADSDYPATRQLANLLAEHGQVEEAIRLLRDRVDAIAPAVSMLTLSLIDLLAEHGDVQQLRERADAGSGYAARRLADLLAERGDVQQLRDRADTGDGHARYRLGDLLADRGHVEELRDRADAGDVYIADRLARWLAERGDVQQLRDRADTGDLRAARWLADLLAERGEVSQARTVLTAMVDAADEDAAPRMIALLRGSGRYAEAECLWRFGLTAEGEIASGPT</sequence>
<evidence type="ECO:0008006" key="3">
    <source>
        <dbReference type="Google" id="ProtNLM"/>
    </source>
</evidence>
<evidence type="ECO:0000313" key="2">
    <source>
        <dbReference type="Proteomes" id="UP001597063"/>
    </source>
</evidence>
<proteinExistence type="predicted"/>
<evidence type="ECO:0000313" key="1">
    <source>
        <dbReference type="EMBL" id="MFD0690833.1"/>
    </source>
</evidence>
<gene>
    <name evidence="1" type="ORF">ACFQZM_40525</name>
</gene>
<name>A0ABW2XZ56_9ACTN</name>
<reference evidence="2" key="1">
    <citation type="journal article" date="2019" name="Int. J. Syst. Evol. Microbiol.">
        <title>The Global Catalogue of Microorganisms (GCM) 10K type strain sequencing project: providing services to taxonomists for standard genome sequencing and annotation.</title>
        <authorList>
            <consortium name="The Broad Institute Genomics Platform"/>
            <consortium name="The Broad Institute Genome Sequencing Center for Infectious Disease"/>
            <person name="Wu L."/>
            <person name="Ma J."/>
        </authorList>
    </citation>
    <scope>NUCLEOTIDE SEQUENCE [LARGE SCALE GENOMIC DNA]</scope>
    <source>
        <strain evidence="2">JCM 9371</strain>
    </source>
</reference>
<dbReference type="Proteomes" id="UP001597063">
    <property type="component" value="Unassembled WGS sequence"/>
</dbReference>
<dbReference type="Gene3D" id="1.25.40.10">
    <property type="entry name" value="Tetratricopeptide repeat domain"/>
    <property type="match status" value="2"/>
</dbReference>
<dbReference type="EMBL" id="JBHTGP010000024">
    <property type="protein sequence ID" value="MFD0690833.1"/>
    <property type="molecule type" value="Genomic_DNA"/>
</dbReference>
<organism evidence="1 2">
    <name type="scientific">Actinomadura fibrosa</name>
    <dbReference type="NCBI Taxonomy" id="111802"/>
    <lineage>
        <taxon>Bacteria</taxon>
        <taxon>Bacillati</taxon>
        <taxon>Actinomycetota</taxon>
        <taxon>Actinomycetes</taxon>
        <taxon>Streptosporangiales</taxon>
        <taxon>Thermomonosporaceae</taxon>
        <taxon>Actinomadura</taxon>
    </lineage>
</organism>
<comment type="caution">
    <text evidence="1">The sequence shown here is derived from an EMBL/GenBank/DDBJ whole genome shotgun (WGS) entry which is preliminary data.</text>
</comment>
<protein>
    <recommendedName>
        <fullName evidence="3">Tetratricopeptide repeat protein</fullName>
    </recommendedName>
</protein>
<dbReference type="InterPro" id="IPR011990">
    <property type="entry name" value="TPR-like_helical_dom_sf"/>
</dbReference>